<dbReference type="PANTHER" id="PTHR38430">
    <property type="entry name" value="PROTEIN-ARGININE KINASE ACTIVATOR PROTEIN"/>
    <property type="match status" value="1"/>
</dbReference>
<keyword evidence="1" id="KW-0175">Coiled coil</keyword>
<dbReference type="Gene3D" id="4.10.860.10">
    <property type="entry name" value="UVR domain"/>
    <property type="match status" value="1"/>
</dbReference>
<dbReference type="GO" id="GO:1990170">
    <property type="term" value="P:stress response to cadmium ion"/>
    <property type="evidence" value="ECO:0007669"/>
    <property type="project" value="TreeGrafter"/>
</dbReference>
<gene>
    <name evidence="3" type="ORF">R50_2497</name>
</gene>
<sequence>MNGDTAGDGGQVVCERCLTRPATVHISRVVNGERTDRYLCEACAKEEGAFPLPFNPQFTLQQLLSGLMGQPQAPGQPRPALTADRQCPACGYRYSQFVDSGRLGCPGCYDAFREELIPLIRRLHGSTQHRGKVPLRAGRQLRRLQDLERLREELRQAVAREEFERAAALRDRIRELEQGGGDSPGPAGEAKA</sequence>
<dbReference type="GO" id="GO:0050897">
    <property type="term" value="F:cobalt ion binding"/>
    <property type="evidence" value="ECO:0007669"/>
    <property type="project" value="TreeGrafter"/>
</dbReference>
<dbReference type="InterPro" id="IPR001943">
    <property type="entry name" value="UVR_dom"/>
</dbReference>
<dbReference type="GO" id="GO:1990169">
    <property type="term" value="P:stress response to copper ion"/>
    <property type="evidence" value="ECO:0007669"/>
    <property type="project" value="TreeGrafter"/>
</dbReference>
<dbReference type="PANTHER" id="PTHR38430:SF1">
    <property type="entry name" value="PROTEIN-ARGININE KINASE ACTIVATOR PROTEIN"/>
    <property type="match status" value="1"/>
</dbReference>
<dbReference type="GO" id="GO:0046870">
    <property type="term" value="F:cadmium ion binding"/>
    <property type="evidence" value="ECO:0007669"/>
    <property type="project" value="TreeGrafter"/>
</dbReference>
<organism evidence="3 4">
    <name type="scientific">Candidatus Hydrogenisulfobacillus filiaventi</name>
    <dbReference type="NCBI Taxonomy" id="2707344"/>
    <lineage>
        <taxon>Bacteria</taxon>
        <taxon>Bacillati</taxon>
        <taxon>Bacillota</taxon>
        <taxon>Clostridia</taxon>
        <taxon>Eubacteriales</taxon>
        <taxon>Clostridiales Family XVII. Incertae Sedis</taxon>
        <taxon>Candidatus Hydrogenisulfobacillus</taxon>
    </lineage>
</organism>
<dbReference type="InterPro" id="IPR036876">
    <property type="entry name" value="UVR_dom_sf"/>
</dbReference>
<dbReference type="PIRSF" id="PIRSF015034">
    <property type="entry name" value="YacH"/>
    <property type="match status" value="1"/>
</dbReference>
<dbReference type="GO" id="GO:0008270">
    <property type="term" value="F:zinc ion binding"/>
    <property type="evidence" value="ECO:0007669"/>
    <property type="project" value="TreeGrafter"/>
</dbReference>
<dbReference type="AlphaFoldDB" id="A0A6F8ZJ78"/>
<dbReference type="EMBL" id="LR778114">
    <property type="protein sequence ID" value="CAB1129994.1"/>
    <property type="molecule type" value="Genomic_DNA"/>
</dbReference>
<reference evidence="3 4" key="1">
    <citation type="submission" date="2020-02" db="EMBL/GenBank/DDBJ databases">
        <authorList>
            <person name="Hogendoorn C."/>
        </authorList>
    </citation>
    <scope>NUCLEOTIDE SEQUENCE [LARGE SCALE GENOMIC DNA]</scope>
    <source>
        <strain evidence="3">R501</strain>
    </source>
</reference>
<keyword evidence="4" id="KW-1185">Reference proteome</keyword>
<feature type="coiled-coil region" evidence="1">
    <location>
        <begin position="137"/>
        <end position="179"/>
    </location>
</feature>
<dbReference type="Pfam" id="PF02151">
    <property type="entry name" value="UVR"/>
    <property type="match status" value="1"/>
</dbReference>
<dbReference type="InterPro" id="IPR025542">
    <property type="entry name" value="YacH"/>
</dbReference>
<evidence type="ECO:0000313" key="4">
    <source>
        <dbReference type="Proteomes" id="UP000503399"/>
    </source>
</evidence>
<evidence type="ECO:0000259" key="2">
    <source>
        <dbReference type="PROSITE" id="PS50151"/>
    </source>
</evidence>
<evidence type="ECO:0000313" key="3">
    <source>
        <dbReference type="EMBL" id="CAB1129994.1"/>
    </source>
</evidence>
<protein>
    <submittedName>
        <fullName evidence="3">Nucleotide excision repair protein, with UvrB/UvrC motif</fullName>
    </submittedName>
</protein>
<name>A0A6F8ZJ78_9FIRM</name>
<feature type="domain" description="UVR" evidence="2">
    <location>
        <begin position="144"/>
        <end position="179"/>
    </location>
</feature>
<evidence type="ECO:0000256" key="1">
    <source>
        <dbReference type="SAM" id="Coils"/>
    </source>
</evidence>
<dbReference type="GO" id="GO:0005507">
    <property type="term" value="F:copper ion binding"/>
    <property type="evidence" value="ECO:0007669"/>
    <property type="project" value="TreeGrafter"/>
</dbReference>
<dbReference type="SUPFAM" id="SSF46600">
    <property type="entry name" value="C-terminal UvrC-binding domain of UvrB"/>
    <property type="match status" value="1"/>
</dbReference>
<accession>A0A6F8ZJ78</accession>
<dbReference type="Proteomes" id="UP000503399">
    <property type="component" value="Chromosome"/>
</dbReference>
<proteinExistence type="predicted"/>
<dbReference type="PROSITE" id="PS50151">
    <property type="entry name" value="UVR"/>
    <property type="match status" value="1"/>
</dbReference>
<dbReference type="KEGG" id="hfv:R50_2497"/>